<dbReference type="HOGENOM" id="CLU_3392756_0_0_1"/>
<sequence>MRVSVLVCASVRHLNGVLYLIFLESLERKTGK</sequence>
<accession>T1HXF3</accession>
<evidence type="ECO:0000313" key="2">
    <source>
        <dbReference type="Proteomes" id="UP000015103"/>
    </source>
</evidence>
<dbReference type="InParanoid" id="T1HXF3"/>
<proteinExistence type="predicted"/>
<dbReference type="VEuPathDB" id="VectorBase:RPRC008723"/>
<keyword evidence="2" id="KW-1185">Reference proteome</keyword>
<reference evidence="1" key="1">
    <citation type="submission" date="2015-05" db="UniProtKB">
        <authorList>
            <consortium name="EnsemblMetazoa"/>
        </authorList>
    </citation>
    <scope>IDENTIFICATION</scope>
</reference>
<organism evidence="1 2">
    <name type="scientific">Rhodnius prolixus</name>
    <name type="common">Triatomid bug</name>
    <dbReference type="NCBI Taxonomy" id="13249"/>
    <lineage>
        <taxon>Eukaryota</taxon>
        <taxon>Metazoa</taxon>
        <taxon>Ecdysozoa</taxon>
        <taxon>Arthropoda</taxon>
        <taxon>Hexapoda</taxon>
        <taxon>Insecta</taxon>
        <taxon>Pterygota</taxon>
        <taxon>Neoptera</taxon>
        <taxon>Paraneoptera</taxon>
        <taxon>Hemiptera</taxon>
        <taxon>Heteroptera</taxon>
        <taxon>Panheteroptera</taxon>
        <taxon>Cimicomorpha</taxon>
        <taxon>Reduviidae</taxon>
        <taxon>Triatominae</taxon>
        <taxon>Rhodnius</taxon>
    </lineage>
</organism>
<dbReference type="EnsemblMetazoa" id="RPRC008723-RA">
    <property type="protein sequence ID" value="RPRC008723-PA"/>
    <property type="gene ID" value="RPRC008723"/>
</dbReference>
<evidence type="ECO:0000313" key="1">
    <source>
        <dbReference type="EnsemblMetazoa" id="RPRC008723-PA"/>
    </source>
</evidence>
<dbReference type="AlphaFoldDB" id="T1HXF3"/>
<name>T1HXF3_RHOPR</name>
<protein>
    <submittedName>
        <fullName evidence="1">Uncharacterized protein</fullName>
    </submittedName>
</protein>
<dbReference type="Proteomes" id="UP000015103">
    <property type="component" value="Unassembled WGS sequence"/>
</dbReference>
<dbReference type="EMBL" id="ACPB03006248">
    <property type="status" value="NOT_ANNOTATED_CDS"/>
    <property type="molecule type" value="Genomic_DNA"/>
</dbReference>